<dbReference type="EMBL" id="GBYX01475010">
    <property type="protein sequence ID" value="JAO06662.1"/>
    <property type="molecule type" value="Transcribed_RNA"/>
</dbReference>
<feature type="region of interest" description="Disordered" evidence="1">
    <location>
        <begin position="91"/>
        <end position="121"/>
    </location>
</feature>
<feature type="non-terminal residue" evidence="2">
    <location>
        <position position="121"/>
    </location>
</feature>
<feature type="non-terminal residue" evidence="2">
    <location>
        <position position="1"/>
    </location>
</feature>
<proteinExistence type="predicted"/>
<reference evidence="2" key="1">
    <citation type="submission" date="2014-12" db="EMBL/GenBank/DDBJ databases">
        <title>Parallel Evolution in Life History Adaptation Evident in the Tissue-Specific Poeciliopsis prolifica transcriptome.</title>
        <authorList>
            <person name="Jue N.K."/>
            <person name="Foley R.J."/>
            <person name="Obergfell C."/>
            <person name="Reznick D.N."/>
            <person name="O'Neill R.J."/>
            <person name="O'Neill M.J."/>
        </authorList>
    </citation>
    <scope>NUCLEOTIDE SEQUENCE</scope>
</reference>
<dbReference type="AlphaFoldDB" id="A0A0S7EN29"/>
<feature type="compositionally biased region" description="Low complexity" evidence="1">
    <location>
        <begin position="99"/>
        <end position="113"/>
    </location>
</feature>
<accession>A0A0S7EN29</accession>
<sequence length="121" mass="12764">LLFLACSSLKQPSVVECSLSNSDTSEKKETASLHLPCDIESGPPEELNKIMTLAVLTPAPSPQRLSDAETLWKVLEAGSCKDTTVQISAEEGGKPLCRGSSSGESTTLETLVTQQNQTTAA</sequence>
<protein>
    <submittedName>
        <fullName evidence="2">PPUP7610</fullName>
    </submittedName>
</protein>
<evidence type="ECO:0000256" key="1">
    <source>
        <dbReference type="SAM" id="MobiDB-lite"/>
    </source>
</evidence>
<evidence type="ECO:0000313" key="2">
    <source>
        <dbReference type="EMBL" id="JAO06662.1"/>
    </source>
</evidence>
<gene>
    <name evidence="2" type="primary">PPUP7610</name>
</gene>
<organism evidence="2">
    <name type="scientific">Poeciliopsis prolifica</name>
    <name type="common">blackstripe livebearer</name>
    <dbReference type="NCBI Taxonomy" id="188132"/>
    <lineage>
        <taxon>Eukaryota</taxon>
        <taxon>Metazoa</taxon>
        <taxon>Chordata</taxon>
        <taxon>Craniata</taxon>
        <taxon>Vertebrata</taxon>
        <taxon>Euteleostomi</taxon>
        <taxon>Actinopterygii</taxon>
        <taxon>Neopterygii</taxon>
        <taxon>Teleostei</taxon>
        <taxon>Neoteleostei</taxon>
        <taxon>Acanthomorphata</taxon>
        <taxon>Ovalentaria</taxon>
        <taxon>Atherinomorphae</taxon>
        <taxon>Cyprinodontiformes</taxon>
        <taxon>Poeciliidae</taxon>
        <taxon>Poeciliinae</taxon>
        <taxon>Poeciliopsis</taxon>
    </lineage>
</organism>
<name>A0A0S7EN29_9TELE</name>